<proteinExistence type="predicted"/>
<comment type="caution">
    <text evidence="1">The sequence shown here is derived from an EMBL/GenBank/DDBJ whole genome shotgun (WGS) entry which is preliminary data.</text>
</comment>
<dbReference type="AlphaFoldDB" id="A0A8J4G2X8"/>
<reference evidence="1" key="1">
    <citation type="journal article" date="2021" name="Proc. Natl. Acad. Sci. U.S.A.">
        <title>Three genomes in the algal genus Volvox reveal the fate of a haploid sex-determining region after a transition to homothallism.</title>
        <authorList>
            <person name="Yamamoto K."/>
            <person name="Hamaji T."/>
            <person name="Kawai-Toyooka H."/>
            <person name="Matsuzaki R."/>
            <person name="Takahashi F."/>
            <person name="Nishimura Y."/>
            <person name="Kawachi M."/>
            <person name="Noguchi H."/>
            <person name="Minakuchi Y."/>
            <person name="Umen J.G."/>
            <person name="Toyoda A."/>
            <person name="Nozaki H."/>
        </authorList>
    </citation>
    <scope>NUCLEOTIDE SEQUENCE</scope>
    <source>
        <strain evidence="1">NIES-3785</strain>
    </source>
</reference>
<evidence type="ECO:0000313" key="2">
    <source>
        <dbReference type="Proteomes" id="UP000722791"/>
    </source>
</evidence>
<protein>
    <submittedName>
        <fullName evidence="1">Uncharacterized protein</fullName>
    </submittedName>
</protein>
<dbReference type="Proteomes" id="UP000722791">
    <property type="component" value="Unassembled WGS sequence"/>
</dbReference>
<name>A0A8J4G2X8_9CHLO</name>
<accession>A0A8J4G2X8</accession>
<dbReference type="OrthoDB" id="528997at2759"/>
<sequence>MSARTLLRYLPLIPLGCITCMIIGVPIWVHYTVILLHQVEYSLSVLGPSVTAPNLGRVEEAIKGTSSMYMLFACALFGLGLFRKLMSVEYDLSGLNPKHVTIYRAVNATLHFLWWLIMVWVVVLMMGLAVLAILTWVSYHAVQAVIANRIATSSLYSSWKGGPYNVALTSGEIAAAGGDLVLATTTKIGWPSAEACPSTCLNLGLFTFVQADVTTSCICDVDVLALVAEATRTGLDAIPGMLVGIWFMYVFGDLFKTSLACDFISASRDAEGDRRGYNKVVV</sequence>
<organism evidence="1 2">
    <name type="scientific">Volvox reticuliferus</name>
    <dbReference type="NCBI Taxonomy" id="1737510"/>
    <lineage>
        <taxon>Eukaryota</taxon>
        <taxon>Viridiplantae</taxon>
        <taxon>Chlorophyta</taxon>
        <taxon>core chlorophytes</taxon>
        <taxon>Chlorophyceae</taxon>
        <taxon>CS clade</taxon>
        <taxon>Chlamydomonadales</taxon>
        <taxon>Volvocaceae</taxon>
        <taxon>Volvox</taxon>
    </lineage>
</organism>
<dbReference type="EMBL" id="BNCQ01000007">
    <property type="protein sequence ID" value="GIL99890.1"/>
    <property type="molecule type" value="Genomic_DNA"/>
</dbReference>
<evidence type="ECO:0000313" key="1">
    <source>
        <dbReference type="EMBL" id="GIL99890.1"/>
    </source>
</evidence>
<gene>
    <name evidence="1" type="ORF">Vretimale_4940</name>
</gene>